<gene>
    <name evidence="1" type="ORF">LCGC14_1466960</name>
</gene>
<name>A0A0F9LU74_9ZZZZ</name>
<organism evidence="1">
    <name type="scientific">marine sediment metagenome</name>
    <dbReference type="NCBI Taxonomy" id="412755"/>
    <lineage>
        <taxon>unclassified sequences</taxon>
        <taxon>metagenomes</taxon>
        <taxon>ecological metagenomes</taxon>
    </lineage>
</organism>
<dbReference type="AlphaFoldDB" id="A0A0F9LU74"/>
<dbReference type="EMBL" id="LAZR01010276">
    <property type="protein sequence ID" value="KKM67855.1"/>
    <property type="molecule type" value="Genomic_DNA"/>
</dbReference>
<accession>A0A0F9LU74</accession>
<feature type="non-terminal residue" evidence="1">
    <location>
        <position position="249"/>
    </location>
</feature>
<reference evidence="1" key="1">
    <citation type="journal article" date="2015" name="Nature">
        <title>Complex archaea that bridge the gap between prokaryotes and eukaryotes.</title>
        <authorList>
            <person name="Spang A."/>
            <person name="Saw J.H."/>
            <person name="Jorgensen S.L."/>
            <person name="Zaremba-Niedzwiedzka K."/>
            <person name="Martijn J."/>
            <person name="Lind A.E."/>
            <person name="van Eijk R."/>
            <person name="Schleper C."/>
            <person name="Guy L."/>
            <person name="Ettema T.J."/>
        </authorList>
    </citation>
    <scope>NUCLEOTIDE SEQUENCE</scope>
</reference>
<proteinExistence type="predicted"/>
<protein>
    <submittedName>
        <fullName evidence="1">Uncharacterized protein</fullName>
    </submittedName>
</protein>
<sequence>MPAVSRALSELAQTLGERGGIGEARIRGATAALGLRKAEYDIERNRAEDVRRQTEFEERSAIRAPQVEQAEALSRQVPIYQDMFRPQTATGIIHFETPNKTGVSPRDISEKGLIGSTWVKDSEGRSVRADKDGNIVTVSQQQLNRIKERATGASIAMLDPEYFLQDQDLEAAMKQERLDMNDPEDADIYGQLQGQRDQIKAALAAPKKMAEIRLNKIIKSVQFISSLYADPSSNPQFIKFVEGELKRDR</sequence>
<comment type="caution">
    <text evidence="1">The sequence shown here is derived from an EMBL/GenBank/DDBJ whole genome shotgun (WGS) entry which is preliminary data.</text>
</comment>
<evidence type="ECO:0000313" key="1">
    <source>
        <dbReference type="EMBL" id="KKM67855.1"/>
    </source>
</evidence>